<dbReference type="AlphaFoldDB" id="A0A5C5ZTS9"/>
<sequence length="143" mass="15407">MRNSIGLTAMALMFGVLAISGCGDGRPTRAPVTGRVLIDGQPLTVGTVKFVSSGVRSSVGQLDGEGRFSLTCYEKNDGVIPGTHRVRIAAKESIDENTVRWHAPKMYADESTSGIEVVVDEPTQDLVIELTWDGQEGPYVERL</sequence>
<protein>
    <recommendedName>
        <fullName evidence="3">Carboxypeptidase regulatory-like domain-containing protein</fullName>
    </recommendedName>
</protein>
<name>A0A5C5ZTS9_9BACT</name>
<evidence type="ECO:0000313" key="1">
    <source>
        <dbReference type="EMBL" id="TWT90261.1"/>
    </source>
</evidence>
<evidence type="ECO:0008006" key="3">
    <source>
        <dbReference type="Google" id="ProtNLM"/>
    </source>
</evidence>
<dbReference type="Proteomes" id="UP000315440">
    <property type="component" value="Unassembled WGS sequence"/>
</dbReference>
<proteinExistence type="predicted"/>
<gene>
    <name evidence="1" type="ORF">Mal64_06460</name>
</gene>
<dbReference type="OrthoDB" id="287457at2"/>
<evidence type="ECO:0000313" key="2">
    <source>
        <dbReference type="Proteomes" id="UP000315440"/>
    </source>
</evidence>
<organism evidence="1 2">
    <name type="scientific">Pseudobythopirellula maris</name>
    <dbReference type="NCBI Taxonomy" id="2527991"/>
    <lineage>
        <taxon>Bacteria</taxon>
        <taxon>Pseudomonadati</taxon>
        <taxon>Planctomycetota</taxon>
        <taxon>Planctomycetia</taxon>
        <taxon>Pirellulales</taxon>
        <taxon>Lacipirellulaceae</taxon>
        <taxon>Pseudobythopirellula</taxon>
    </lineage>
</organism>
<dbReference type="RefSeq" id="WP_146396955.1">
    <property type="nucleotide sequence ID" value="NZ_SJPQ01000001.1"/>
</dbReference>
<comment type="caution">
    <text evidence="1">The sequence shown here is derived from an EMBL/GenBank/DDBJ whole genome shotgun (WGS) entry which is preliminary data.</text>
</comment>
<accession>A0A5C5ZTS9</accession>
<keyword evidence="2" id="KW-1185">Reference proteome</keyword>
<reference evidence="1 2" key="1">
    <citation type="submission" date="2019-02" db="EMBL/GenBank/DDBJ databases">
        <title>Deep-cultivation of Planctomycetes and their phenomic and genomic characterization uncovers novel biology.</title>
        <authorList>
            <person name="Wiegand S."/>
            <person name="Jogler M."/>
            <person name="Boedeker C."/>
            <person name="Pinto D."/>
            <person name="Vollmers J."/>
            <person name="Rivas-Marin E."/>
            <person name="Kohn T."/>
            <person name="Peeters S.H."/>
            <person name="Heuer A."/>
            <person name="Rast P."/>
            <person name="Oberbeckmann S."/>
            <person name="Bunk B."/>
            <person name="Jeske O."/>
            <person name="Meyerdierks A."/>
            <person name="Storesund J.E."/>
            <person name="Kallscheuer N."/>
            <person name="Luecker S."/>
            <person name="Lage O.M."/>
            <person name="Pohl T."/>
            <person name="Merkel B.J."/>
            <person name="Hornburger P."/>
            <person name="Mueller R.-W."/>
            <person name="Bruemmer F."/>
            <person name="Labrenz M."/>
            <person name="Spormann A.M."/>
            <person name="Op Den Camp H."/>
            <person name="Overmann J."/>
            <person name="Amann R."/>
            <person name="Jetten M.S.M."/>
            <person name="Mascher T."/>
            <person name="Medema M.H."/>
            <person name="Devos D.P."/>
            <person name="Kaster A.-K."/>
            <person name="Ovreas L."/>
            <person name="Rohde M."/>
            <person name="Galperin M.Y."/>
            <person name="Jogler C."/>
        </authorList>
    </citation>
    <scope>NUCLEOTIDE SEQUENCE [LARGE SCALE GENOMIC DNA]</scope>
    <source>
        <strain evidence="1 2">Mal64</strain>
    </source>
</reference>
<dbReference type="PROSITE" id="PS51257">
    <property type="entry name" value="PROKAR_LIPOPROTEIN"/>
    <property type="match status" value="1"/>
</dbReference>
<dbReference type="EMBL" id="SJPQ01000001">
    <property type="protein sequence ID" value="TWT90261.1"/>
    <property type="molecule type" value="Genomic_DNA"/>
</dbReference>